<accession>A0AA88RGA9</accession>
<protein>
    <submittedName>
        <fullName evidence="1">Uncharacterized protein</fullName>
    </submittedName>
</protein>
<gene>
    <name evidence="1" type="ORF">RJ640_018893</name>
</gene>
<evidence type="ECO:0000313" key="1">
    <source>
        <dbReference type="EMBL" id="KAK2989104.1"/>
    </source>
</evidence>
<name>A0AA88RGA9_9ASTE</name>
<keyword evidence="2" id="KW-1185">Reference proteome</keyword>
<organism evidence="1 2">
    <name type="scientific">Escallonia rubra</name>
    <dbReference type="NCBI Taxonomy" id="112253"/>
    <lineage>
        <taxon>Eukaryota</taxon>
        <taxon>Viridiplantae</taxon>
        <taxon>Streptophyta</taxon>
        <taxon>Embryophyta</taxon>
        <taxon>Tracheophyta</taxon>
        <taxon>Spermatophyta</taxon>
        <taxon>Magnoliopsida</taxon>
        <taxon>eudicotyledons</taxon>
        <taxon>Gunneridae</taxon>
        <taxon>Pentapetalae</taxon>
        <taxon>asterids</taxon>
        <taxon>campanulids</taxon>
        <taxon>Escalloniales</taxon>
        <taxon>Escalloniaceae</taxon>
        <taxon>Escallonia</taxon>
    </lineage>
</organism>
<proteinExistence type="predicted"/>
<reference evidence="1" key="1">
    <citation type="submission" date="2022-12" db="EMBL/GenBank/DDBJ databases">
        <title>Draft genome assemblies for two species of Escallonia (Escalloniales).</title>
        <authorList>
            <person name="Chanderbali A."/>
            <person name="Dervinis C."/>
            <person name="Anghel I."/>
            <person name="Soltis D."/>
            <person name="Soltis P."/>
            <person name="Zapata F."/>
        </authorList>
    </citation>
    <scope>NUCLEOTIDE SEQUENCE</scope>
    <source>
        <strain evidence="1">UCBG92.1500</strain>
        <tissue evidence="1">Leaf</tissue>
    </source>
</reference>
<sequence>MEAFIKATLFGMGPCNSLQDMSIDDKDMASKVFGMPPESSLRERFSLSKLCSLLIADVSQAFGDWTSEPIVVYSEILKLSTLANSFWQMAIKLEWDQKVNYYRDVEDLGSSNCLMMLGLNQKVHVHIDFDKVNEVSHFWWNGTRKHIIVKIQTSQVAQTAQGSRNWTLQMIGIQGKFNPITLPSALQETPYHVQGVEELLALLGRDHKVSLEVFSRLAFHLRRAPTSSEEAEATWGEEKVLATIVGSICGGCIDDAAILVVVVGNQLW</sequence>
<evidence type="ECO:0000313" key="2">
    <source>
        <dbReference type="Proteomes" id="UP001187471"/>
    </source>
</evidence>
<dbReference type="EMBL" id="JAVXUO010000787">
    <property type="protein sequence ID" value="KAK2989104.1"/>
    <property type="molecule type" value="Genomic_DNA"/>
</dbReference>
<comment type="caution">
    <text evidence="1">The sequence shown here is derived from an EMBL/GenBank/DDBJ whole genome shotgun (WGS) entry which is preliminary data.</text>
</comment>
<dbReference type="Proteomes" id="UP001187471">
    <property type="component" value="Unassembled WGS sequence"/>
</dbReference>
<dbReference type="AlphaFoldDB" id="A0AA88RGA9"/>